<dbReference type="GO" id="GO:0006508">
    <property type="term" value="P:proteolysis"/>
    <property type="evidence" value="ECO:0007669"/>
    <property type="project" value="InterPro"/>
</dbReference>
<comment type="caution">
    <text evidence="2">The sequence shown here is derived from an EMBL/GenBank/DDBJ whole genome shotgun (WGS) entry which is preliminary data.</text>
</comment>
<dbReference type="PROSITE" id="PS00141">
    <property type="entry name" value="ASP_PROTEASE"/>
    <property type="match status" value="1"/>
</dbReference>
<dbReference type="InterPro" id="IPR001969">
    <property type="entry name" value="Aspartic_peptidase_AS"/>
</dbReference>
<reference evidence="3" key="1">
    <citation type="submission" date="2017-03" db="EMBL/GenBank/DDBJ databases">
        <title>Phytopthora megakarya and P. palmivora, two closely related causual agents of cacao black pod achieved similar genome size and gene model numbers by different mechanisms.</title>
        <authorList>
            <person name="Ali S."/>
            <person name="Shao J."/>
            <person name="Larry D.J."/>
            <person name="Kronmiller B."/>
            <person name="Shen D."/>
            <person name="Strem M.D."/>
            <person name="Melnick R.L."/>
            <person name="Guiltinan M.J."/>
            <person name="Tyler B.M."/>
            <person name="Meinhardt L.W."/>
            <person name="Bailey B.A."/>
        </authorList>
    </citation>
    <scope>NUCLEOTIDE SEQUENCE [LARGE SCALE GENOMIC DNA]</scope>
    <source>
        <strain evidence="3">zdho120</strain>
    </source>
</reference>
<keyword evidence="3" id="KW-1185">Reference proteome</keyword>
<proteinExistence type="predicted"/>
<evidence type="ECO:0000313" key="3">
    <source>
        <dbReference type="Proteomes" id="UP000198211"/>
    </source>
</evidence>
<dbReference type="SUPFAM" id="SSF50630">
    <property type="entry name" value="Acid proteases"/>
    <property type="match status" value="1"/>
</dbReference>
<sequence>MELAETPQQLEAATQLLRMLKDAGITPGTFNASELFDLETSVAISRRRLTPTRSPVYQTGSSQYASATSEAESDSFADLQRMTHTDTHGHTDSTFFNAAMNRYLKETQTEGLTPTADRHTTATQDVEMESVESHHGSHGEYNLSIDTPRQAVIASAGAASAPSTATPRIRVSAISELKEYSGKDHEEDRARGWLGKVKSAFVRNQAPDSEKCLKAVPEPPSASLKNARAVQAIRVAEDNSESESDVSTSDQEDECRRVYLAEAKDRENHSITPTHRDGAADHPTMSQKNCTHCGSTKHDNLGCWKRLTYQKCGRKGHPSDHCLFVCRACGEMHEPGKCPTEEFYNLIRWNLVRAERSEICIYAFVEKRKTPKLDLLPGESRGYWKYHAPGKWFKQAKSTAKINNENATLLFDSGAEVSIVDSTVARKVGCAIDDSQKARVSWVGDLSGQEAILGMDFMVPAGIRLDMADGSLCLPDEVRIQLSGRRQLFSGNSRSVSDKQKLWVTRGEQWVPTAVKGLGNTQYLRITNVSERPVTLQRDTRVGIWLAGDHVPRMPGFVSIGSRGYAEWQNLALQAATEQQAVDEVIGTATEPM</sequence>
<name>A0A225V0W3_9STRA</name>
<dbReference type="EMBL" id="NBNE01009245">
    <property type="protein sequence ID" value="OWY98607.1"/>
    <property type="molecule type" value="Genomic_DNA"/>
</dbReference>
<dbReference type="InterPro" id="IPR021109">
    <property type="entry name" value="Peptidase_aspartic_dom_sf"/>
</dbReference>
<dbReference type="GO" id="GO:0004190">
    <property type="term" value="F:aspartic-type endopeptidase activity"/>
    <property type="evidence" value="ECO:0007669"/>
    <property type="project" value="InterPro"/>
</dbReference>
<dbReference type="Proteomes" id="UP000198211">
    <property type="component" value="Unassembled WGS sequence"/>
</dbReference>
<dbReference type="OrthoDB" id="145006at2759"/>
<feature type="region of interest" description="Disordered" evidence="1">
    <location>
        <begin position="53"/>
        <end position="75"/>
    </location>
</feature>
<dbReference type="AlphaFoldDB" id="A0A225V0W3"/>
<gene>
    <name evidence="2" type="ORF">PHMEG_00030587</name>
</gene>
<accession>A0A225V0W3</accession>
<evidence type="ECO:0000256" key="1">
    <source>
        <dbReference type="SAM" id="MobiDB-lite"/>
    </source>
</evidence>
<organism evidence="2 3">
    <name type="scientific">Phytophthora megakarya</name>
    <dbReference type="NCBI Taxonomy" id="4795"/>
    <lineage>
        <taxon>Eukaryota</taxon>
        <taxon>Sar</taxon>
        <taxon>Stramenopiles</taxon>
        <taxon>Oomycota</taxon>
        <taxon>Peronosporomycetes</taxon>
        <taxon>Peronosporales</taxon>
        <taxon>Peronosporaceae</taxon>
        <taxon>Phytophthora</taxon>
    </lineage>
</organism>
<protein>
    <recommendedName>
        <fullName evidence="4">Peptidase A2 domain-containing protein</fullName>
    </recommendedName>
</protein>
<evidence type="ECO:0000313" key="2">
    <source>
        <dbReference type="EMBL" id="OWY98607.1"/>
    </source>
</evidence>
<evidence type="ECO:0008006" key="4">
    <source>
        <dbReference type="Google" id="ProtNLM"/>
    </source>
</evidence>
<feature type="compositionally biased region" description="Polar residues" evidence="1">
    <location>
        <begin position="53"/>
        <end position="70"/>
    </location>
</feature>